<dbReference type="GO" id="GO:0047663">
    <property type="term" value="F:aminoglycoside 6'-N-acetyltransferase activity"/>
    <property type="evidence" value="ECO:0007669"/>
    <property type="project" value="UniProtKB-EC"/>
</dbReference>
<reference evidence="11 12" key="1">
    <citation type="submission" date="2015-11" db="EMBL/GenBank/DDBJ databases">
        <title>Whole-Genome Sequence of Candidatus Oderbacter manganicum from the National Park Lower Oder Valley, Germany.</title>
        <authorList>
            <person name="Braun B."/>
            <person name="Liere K."/>
            <person name="Szewzyk U."/>
        </authorList>
    </citation>
    <scope>NUCLEOTIDE SEQUENCE [LARGE SCALE GENOMIC DNA]</scope>
    <source>
        <strain evidence="11 12">OTSz_A_272</strain>
    </source>
</reference>
<dbReference type="GO" id="GO:0046677">
    <property type="term" value="P:response to antibiotic"/>
    <property type="evidence" value="ECO:0007669"/>
    <property type="project" value="UniProtKB-KW"/>
</dbReference>
<dbReference type="InterPro" id="IPR000182">
    <property type="entry name" value="GNAT_dom"/>
</dbReference>
<evidence type="ECO:0000256" key="1">
    <source>
        <dbReference type="ARBA" id="ARBA00011738"/>
    </source>
</evidence>
<comment type="subunit">
    <text evidence="1 9">Homodimer.</text>
</comment>
<evidence type="ECO:0000313" key="11">
    <source>
        <dbReference type="EMBL" id="ANP47618.1"/>
    </source>
</evidence>
<accession>A0A1B1AM16</accession>
<evidence type="ECO:0000256" key="6">
    <source>
        <dbReference type="ARBA" id="ARBA00023315"/>
    </source>
</evidence>
<dbReference type="InterPro" id="IPR050832">
    <property type="entry name" value="Bact_Acetyltransf"/>
</dbReference>
<keyword evidence="4 9" id="KW-0808">Transferase</keyword>
<gene>
    <name evidence="11" type="ORF">ATE48_17790</name>
</gene>
<keyword evidence="5 9" id="KW-0046">Antibiotic resistance</keyword>
<dbReference type="KEGG" id="cbot:ATE48_17790"/>
<dbReference type="PIRSF" id="PIRSF000452">
    <property type="entry name" value="6-N-acetyltransf"/>
    <property type="match status" value="1"/>
</dbReference>
<dbReference type="SUPFAM" id="SSF55729">
    <property type="entry name" value="Acyl-CoA N-acyltransferases (Nat)"/>
    <property type="match status" value="1"/>
</dbReference>
<proteinExistence type="predicted"/>
<dbReference type="OrthoDB" id="118633at2"/>
<dbReference type="PROSITE" id="PS51186">
    <property type="entry name" value="GNAT"/>
    <property type="match status" value="1"/>
</dbReference>
<dbReference type="EMBL" id="CP013244">
    <property type="protein sequence ID" value="ANP47618.1"/>
    <property type="molecule type" value="Genomic_DNA"/>
</dbReference>
<evidence type="ECO:0000256" key="8">
    <source>
        <dbReference type="ARBA" id="ARBA00048923"/>
    </source>
</evidence>
<dbReference type="AlphaFoldDB" id="A0A1B1AM16"/>
<feature type="domain" description="N-acetyltransferase" evidence="10">
    <location>
        <begin position="1"/>
        <end position="149"/>
    </location>
</feature>
<dbReference type="CDD" id="cd04301">
    <property type="entry name" value="NAT_SF"/>
    <property type="match status" value="1"/>
</dbReference>
<dbReference type="InterPro" id="IPR024170">
    <property type="entry name" value="Aminoglycoside_N6-AcTrfrase"/>
</dbReference>
<dbReference type="PANTHER" id="PTHR43877">
    <property type="entry name" value="AMINOALKYLPHOSPHONATE N-ACETYLTRANSFERASE-RELATED-RELATED"/>
    <property type="match status" value="1"/>
</dbReference>
<evidence type="ECO:0000259" key="10">
    <source>
        <dbReference type="PROSITE" id="PS51186"/>
    </source>
</evidence>
<dbReference type="EC" id="2.3.1.82" evidence="2 9"/>
<evidence type="ECO:0000256" key="2">
    <source>
        <dbReference type="ARBA" id="ARBA00012888"/>
    </source>
</evidence>
<name>A0A1B1AM16_9PROT</name>
<evidence type="ECO:0000256" key="4">
    <source>
        <dbReference type="ARBA" id="ARBA00022679"/>
    </source>
</evidence>
<evidence type="ECO:0000313" key="12">
    <source>
        <dbReference type="Proteomes" id="UP000092498"/>
    </source>
</evidence>
<comment type="function">
    <text evidence="9">Catalyzes the transfer of an acetyl group from acetyl-CoA to the 6'-amino group of aminoglycoside molecules conferring resistance to antibiotics containing the purpurosamine ring.</text>
</comment>
<keyword evidence="12" id="KW-1185">Reference proteome</keyword>
<dbReference type="STRING" id="1759059.ATE48_17790"/>
<evidence type="ECO:0000256" key="3">
    <source>
        <dbReference type="ARBA" id="ARBA00017677"/>
    </source>
</evidence>
<sequence length="149" mass="16415">MKVRPIEPRDRQAWAAMRAGLWPDEDADLLAHQTLMHFSGTTQATTVLVCEDHSGTACGFLELNLRPYAKGCTSSPVPFIEAWYVAPGERHKGLGRALMSAAESWALIRNFTEIASDTSLDNAQGQAAHAALGYEEVERVVTFRKSLRV</sequence>
<dbReference type="RefSeq" id="WP_066773917.1">
    <property type="nucleotide sequence ID" value="NZ_CP013244.1"/>
</dbReference>
<evidence type="ECO:0000256" key="5">
    <source>
        <dbReference type="ARBA" id="ARBA00023251"/>
    </source>
</evidence>
<protein>
    <recommendedName>
        <fullName evidence="3 9">Aminoglycoside N(6')-acetyltransferase type 1</fullName>
        <ecNumber evidence="2 9">2.3.1.82</ecNumber>
    </recommendedName>
    <alternativeName>
        <fullName evidence="7 9">Aminoglycoside resistance protein</fullName>
    </alternativeName>
</protein>
<dbReference type="Gene3D" id="3.40.630.30">
    <property type="match status" value="1"/>
</dbReference>
<dbReference type="Proteomes" id="UP000092498">
    <property type="component" value="Chromosome"/>
</dbReference>
<evidence type="ECO:0000256" key="9">
    <source>
        <dbReference type="PIRNR" id="PIRNR000452"/>
    </source>
</evidence>
<evidence type="ECO:0000256" key="7">
    <source>
        <dbReference type="ARBA" id="ARBA00029660"/>
    </source>
</evidence>
<keyword evidence="6 9" id="KW-0012">Acyltransferase</keyword>
<dbReference type="Pfam" id="PF00583">
    <property type="entry name" value="Acetyltransf_1"/>
    <property type="match status" value="1"/>
</dbReference>
<dbReference type="InterPro" id="IPR016181">
    <property type="entry name" value="Acyl_CoA_acyltransferase"/>
</dbReference>
<organism evidence="11 12">
    <name type="scientific">Candidatus Viadribacter manganicus</name>
    <dbReference type="NCBI Taxonomy" id="1759059"/>
    <lineage>
        <taxon>Bacteria</taxon>
        <taxon>Pseudomonadati</taxon>
        <taxon>Pseudomonadota</taxon>
        <taxon>Alphaproteobacteria</taxon>
        <taxon>Hyphomonadales</taxon>
        <taxon>Hyphomonadaceae</taxon>
        <taxon>Candidatus Viadribacter</taxon>
    </lineage>
</organism>
<comment type="catalytic activity">
    <reaction evidence="8 9">
        <text>kanamycin B + acetyl-CoA = N(6')-acetylkanamycin B + CoA + H(+)</text>
        <dbReference type="Rhea" id="RHEA:16449"/>
        <dbReference type="ChEBI" id="CHEBI:15378"/>
        <dbReference type="ChEBI" id="CHEBI:57287"/>
        <dbReference type="ChEBI" id="CHEBI:57288"/>
        <dbReference type="ChEBI" id="CHEBI:58390"/>
        <dbReference type="ChEBI" id="CHEBI:58549"/>
        <dbReference type="EC" id="2.3.1.82"/>
    </reaction>
</comment>
<dbReference type="InParanoid" id="A0A1B1AM16"/>